<name>A0A2Z6N4I2_TRISU</name>
<sequence length="110" mass="12335">MVMFRRGALVAAFNRLCEISCMSANDYKEALEGINSLCDKMNKRREGNVNGNNKANKSVVVLARNDVDEEEGAAEEKKDEDSIVEYVFNGVPHEFGYDVSRTIKHESQST</sequence>
<dbReference type="OrthoDB" id="1415208at2759"/>
<dbReference type="EMBL" id="DF973468">
    <property type="protein sequence ID" value="GAU31762.1"/>
    <property type="molecule type" value="Genomic_DNA"/>
</dbReference>
<evidence type="ECO:0000313" key="2">
    <source>
        <dbReference type="Proteomes" id="UP000242715"/>
    </source>
</evidence>
<keyword evidence="2" id="KW-1185">Reference proteome</keyword>
<organism evidence="1 2">
    <name type="scientific">Trifolium subterraneum</name>
    <name type="common">Subterranean clover</name>
    <dbReference type="NCBI Taxonomy" id="3900"/>
    <lineage>
        <taxon>Eukaryota</taxon>
        <taxon>Viridiplantae</taxon>
        <taxon>Streptophyta</taxon>
        <taxon>Embryophyta</taxon>
        <taxon>Tracheophyta</taxon>
        <taxon>Spermatophyta</taxon>
        <taxon>Magnoliopsida</taxon>
        <taxon>eudicotyledons</taxon>
        <taxon>Gunneridae</taxon>
        <taxon>Pentapetalae</taxon>
        <taxon>rosids</taxon>
        <taxon>fabids</taxon>
        <taxon>Fabales</taxon>
        <taxon>Fabaceae</taxon>
        <taxon>Papilionoideae</taxon>
        <taxon>50 kb inversion clade</taxon>
        <taxon>NPAAA clade</taxon>
        <taxon>Hologalegina</taxon>
        <taxon>IRL clade</taxon>
        <taxon>Trifolieae</taxon>
        <taxon>Trifolium</taxon>
    </lineage>
</organism>
<accession>A0A2Z6N4I2</accession>
<protein>
    <submittedName>
        <fullName evidence="1">Uncharacterized protein</fullName>
    </submittedName>
</protein>
<proteinExistence type="predicted"/>
<gene>
    <name evidence="1" type="ORF">TSUD_22080</name>
</gene>
<dbReference type="AlphaFoldDB" id="A0A2Z6N4I2"/>
<reference evidence="2" key="1">
    <citation type="journal article" date="2017" name="Front. Plant Sci.">
        <title>Climate Clever Clovers: New Paradigm to Reduce the Environmental Footprint of Ruminants by Breeding Low Methanogenic Forages Utilizing Haplotype Variation.</title>
        <authorList>
            <person name="Kaur P."/>
            <person name="Appels R."/>
            <person name="Bayer P.E."/>
            <person name="Keeble-Gagnere G."/>
            <person name="Wang J."/>
            <person name="Hirakawa H."/>
            <person name="Shirasawa K."/>
            <person name="Vercoe P."/>
            <person name="Stefanova K."/>
            <person name="Durmic Z."/>
            <person name="Nichols P."/>
            <person name="Revell C."/>
            <person name="Isobe S.N."/>
            <person name="Edwards D."/>
            <person name="Erskine W."/>
        </authorList>
    </citation>
    <scope>NUCLEOTIDE SEQUENCE [LARGE SCALE GENOMIC DNA]</scope>
    <source>
        <strain evidence="2">cv. Daliak</strain>
    </source>
</reference>
<evidence type="ECO:0000313" key="1">
    <source>
        <dbReference type="EMBL" id="GAU31762.1"/>
    </source>
</evidence>
<dbReference type="Proteomes" id="UP000242715">
    <property type="component" value="Unassembled WGS sequence"/>
</dbReference>